<gene>
    <name evidence="2" type="ORF">KIW84_064936</name>
</gene>
<dbReference type="Proteomes" id="UP001058974">
    <property type="component" value="Chromosome 6"/>
</dbReference>
<comment type="caution">
    <text evidence="2">The sequence shown here is derived from an EMBL/GenBank/DDBJ whole genome shotgun (WGS) entry which is preliminary data.</text>
</comment>
<evidence type="ECO:0000313" key="2">
    <source>
        <dbReference type="EMBL" id="KAI5399795.1"/>
    </source>
</evidence>
<dbReference type="Gramene" id="Psat06G0493600-T1">
    <property type="protein sequence ID" value="KAI5399795.1"/>
    <property type="gene ID" value="KIW84_064936"/>
</dbReference>
<proteinExistence type="predicted"/>
<accession>A0A9D4WD55</accession>
<feature type="compositionally biased region" description="Low complexity" evidence="1">
    <location>
        <begin position="131"/>
        <end position="143"/>
    </location>
</feature>
<dbReference type="EMBL" id="JAMSHJ010000006">
    <property type="protein sequence ID" value="KAI5399795.1"/>
    <property type="molecule type" value="Genomic_DNA"/>
</dbReference>
<feature type="region of interest" description="Disordered" evidence="1">
    <location>
        <begin position="113"/>
        <end position="153"/>
    </location>
</feature>
<protein>
    <recommendedName>
        <fullName evidence="4">Integrase catalytic domain-containing protein</fullName>
    </recommendedName>
</protein>
<sequence>MVELQFNCKTKTVQSDGGGEFKPLTEHLTELGIIHRLPSPSLQNKSPYFKLMHQLPDYSSLYGHIYISKDVMFHESKFPYSTLFSTSHIPSSSSPSTPSSAPSAMSWFPSPTVHHIPPLNHDSPTAPPSTSPSSPLNSANSSSNGQSMNASVNTPATTAANFNVSTHVGSSQPSSPSLNAIFSDLAEASTISPSSLPLSNSSASPASISPILHPQNDQWADALTKPLTAVKFLPLRNKLRVVNKRQLLEAPSSS</sequence>
<evidence type="ECO:0000256" key="1">
    <source>
        <dbReference type="SAM" id="MobiDB-lite"/>
    </source>
</evidence>
<evidence type="ECO:0000313" key="3">
    <source>
        <dbReference type="Proteomes" id="UP001058974"/>
    </source>
</evidence>
<organism evidence="2 3">
    <name type="scientific">Pisum sativum</name>
    <name type="common">Garden pea</name>
    <name type="synonym">Lathyrus oleraceus</name>
    <dbReference type="NCBI Taxonomy" id="3888"/>
    <lineage>
        <taxon>Eukaryota</taxon>
        <taxon>Viridiplantae</taxon>
        <taxon>Streptophyta</taxon>
        <taxon>Embryophyta</taxon>
        <taxon>Tracheophyta</taxon>
        <taxon>Spermatophyta</taxon>
        <taxon>Magnoliopsida</taxon>
        <taxon>eudicotyledons</taxon>
        <taxon>Gunneridae</taxon>
        <taxon>Pentapetalae</taxon>
        <taxon>rosids</taxon>
        <taxon>fabids</taxon>
        <taxon>Fabales</taxon>
        <taxon>Fabaceae</taxon>
        <taxon>Papilionoideae</taxon>
        <taxon>50 kb inversion clade</taxon>
        <taxon>NPAAA clade</taxon>
        <taxon>Hologalegina</taxon>
        <taxon>IRL clade</taxon>
        <taxon>Fabeae</taxon>
        <taxon>Lathyrus</taxon>
    </lineage>
</organism>
<reference evidence="2 3" key="1">
    <citation type="journal article" date="2022" name="Nat. Genet.">
        <title>Improved pea reference genome and pan-genome highlight genomic features and evolutionary characteristics.</title>
        <authorList>
            <person name="Yang T."/>
            <person name="Liu R."/>
            <person name="Luo Y."/>
            <person name="Hu S."/>
            <person name="Wang D."/>
            <person name="Wang C."/>
            <person name="Pandey M.K."/>
            <person name="Ge S."/>
            <person name="Xu Q."/>
            <person name="Li N."/>
            <person name="Li G."/>
            <person name="Huang Y."/>
            <person name="Saxena R.K."/>
            <person name="Ji Y."/>
            <person name="Li M."/>
            <person name="Yan X."/>
            <person name="He Y."/>
            <person name="Liu Y."/>
            <person name="Wang X."/>
            <person name="Xiang C."/>
            <person name="Varshney R.K."/>
            <person name="Ding H."/>
            <person name="Gao S."/>
            <person name="Zong X."/>
        </authorList>
    </citation>
    <scope>NUCLEOTIDE SEQUENCE [LARGE SCALE GENOMIC DNA]</scope>
    <source>
        <strain evidence="2 3">cv. Zhongwan 6</strain>
    </source>
</reference>
<keyword evidence="3" id="KW-1185">Reference proteome</keyword>
<feature type="compositionally biased region" description="Polar residues" evidence="1">
    <location>
        <begin position="144"/>
        <end position="153"/>
    </location>
</feature>
<evidence type="ECO:0008006" key="4">
    <source>
        <dbReference type="Google" id="ProtNLM"/>
    </source>
</evidence>
<dbReference type="AlphaFoldDB" id="A0A9D4WD55"/>
<name>A0A9D4WD55_PEA</name>